<accession>A0ABQ3AU24</accession>
<keyword evidence="10" id="KW-1185">Reference proteome</keyword>
<feature type="domain" description="Flagellar basal body rod protein N-terminal" evidence="6">
    <location>
        <begin position="8"/>
        <end position="35"/>
    </location>
</feature>
<dbReference type="InterPro" id="IPR012834">
    <property type="entry name" value="FlgG_G_neg"/>
</dbReference>
<evidence type="ECO:0000259" key="6">
    <source>
        <dbReference type="Pfam" id="PF00460"/>
    </source>
</evidence>
<comment type="subcellular location">
    <subcellularLocation>
        <location evidence="1 5">Bacterial flagellum basal body</location>
    </subcellularLocation>
</comment>
<dbReference type="Pfam" id="PF06429">
    <property type="entry name" value="Flg_bbr_C"/>
    <property type="match status" value="1"/>
</dbReference>
<evidence type="ECO:0000313" key="10">
    <source>
        <dbReference type="Proteomes" id="UP000601597"/>
    </source>
</evidence>
<gene>
    <name evidence="9" type="primary">flgG</name>
    <name evidence="9" type="ORF">GCM10007071_11470</name>
</gene>
<evidence type="ECO:0000256" key="5">
    <source>
        <dbReference type="RuleBase" id="RU362116"/>
    </source>
</evidence>
<dbReference type="InterPro" id="IPR010930">
    <property type="entry name" value="Flg_bb/hook_C_dom"/>
</dbReference>
<feature type="domain" description="Flagellar basal-body/hook protein C-terminal" evidence="7">
    <location>
        <begin position="216"/>
        <end position="259"/>
    </location>
</feature>
<keyword evidence="9" id="KW-0282">Flagellum</keyword>
<keyword evidence="9" id="KW-0969">Cilium</keyword>
<dbReference type="NCBIfam" id="TIGR03506">
    <property type="entry name" value="FlgEFG_subfam"/>
    <property type="match status" value="2"/>
</dbReference>
<sequence length="262" mass="28069">MHPALWVSKTGLSAQDTKMTTISNNLANVNTTGFKRDRAVFQDLLYQIDRQPGGMNTQNAELPSGLQLGTGVRVVGTTKQFTQGNLQVTEQPLDLAVNGRGFFQIQMPDGEVSYTRDGQFQINSDGDMVTPDGYLVEPNINIPENATTVTIGKDGTVSAMVGNQADPVNLGQIPLVDFINPQGLQAMGNNLFRETAASGDPQEGEAGIGGLGAIEQGMTEASNVEVVEELVNMITTQRAYEMNSKVVSAADQMLQFITNNIG</sequence>
<dbReference type="InterPro" id="IPR020013">
    <property type="entry name" value="Flagellar_FlgE/F/G"/>
</dbReference>
<evidence type="ECO:0000256" key="4">
    <source>
        <dbReference type="ARBA" id="ARBA00025933"/>
    </source>
</evidence>
<organism evidence="9 10">
    <name type="scientific">Marinobacter zhanjiangensis</name>
    <dbReference type="NCBI Taxonomy" id="578215"/>
    <lineage>
        <taxon>Bacteria</taxon>
        <taxon>Pseudomonadati</taxon>
        <taxon>Pseudomonadota</taxon>
        <taxon>Gammaproteobacteria</taxon>
        <taxon>Pseudomonadales</taxon>
        <taxon>Marinobacteraceae</taxon>
        <taxon>Marinobacter</taxon>
    </lineage>
</organism>
<dbReference type="InterPro" id="IPR053967">
    <property type="entry name" value="LlgE_F_G-like_D1"/>
</dbReference>
<dbReference type="NCBIfam" id="TIGR02488">
    <property type="entry name" value="flgG_G_neg"/>
    <property type="match status" value="1"/>
</dbReference>
<dbReference type="InterPro" id="IPR019776">
    <property type="entry name" value="Flagellar_basal_body_rod_CS"/>
</dbReference>
<comment type="caution">
    <text evidence="9">The sequence shown here is derived from an EMBL/GenBank/DDBJ whole genome shotgun (WGS) entry which is preliminary data.</text>
</comment>
<dbReference type="SUPFAM" id="SSF117143">
    <property type="entry name" value="Flagellar hook protein flgE"/>
    <property type="match status" value="1"/>
</dbReference>
<comment type="similarity">
    <text evidence="2 5">Belongs to the flagella basal body rod proteins family.</text>
</comment>
<keyword evidence="3 5" id="KW-0975">Bacterial flagellum</keyword>
<evidence type="ECO:0000259" key="8">
    <source>
        <dbReference type="Pfam" id="PF22692"/>
    </source>
</evidence>
<feature type="domain" description="Flagellar hook protein FlgE/F/G-like D1" evidence="8">
    <location>
        <begin position="96"/>
        <end position="159"/>
    </location>
</feature>
<evidence type="ECO:0000256" key="3">
    <source>
        <dbReference type="ARBA" id="ARBA00023143"/>
    </source>
</evidence>
<proteinExistence type="inferred from homology"/>
<dbReference type="Proteomes" id="UP000601597">
    <property type="component" value="Unassembled WGS sequence"/>
</dbReference>
<dbReference type="Pfam" id="PF00460">
    <property type="entry name" value="Flg_bb_rod"/>
    <property type="match status" value="1"/>
</dbReference>
<dbReference type="Pfam" id="PF22692">
    <property type="entry name" value="LlgE_F_G_D1"/>
    <property type="match status" value="1"/>
</dbReference>
<evidence type="ECO:0000256" key="1">
    <source>
        <dbReference type="ARBA" id="ARBA00004117"/>
    </source>
</evidence>
<dbReference type="InterPro" id="IPR037925">
    <property type="entry name" value="FlgE/F/G-like"/>
</dbReference>
<keyword evidence="9" id="KW-0966">Cell projection</keyword>
<dbReference type="InterPro" id="IPR001444">
    <property type="entry name" value="Flag_bb_rod_N"/>
</dbReference>
<dbReference type="PANTHER" id="PTHR30435">
    <property type="entry name" value="FLAGELLAR PROTEIN"/>
    <property type="match status" value="1"/>
</dbReference>
<evidence type="ECO:0000256" key="2">
    <source>
        <dbReference type="ARBA" id="ARBA00009677"/>
    </source>
</evidence>
<dbReference type="NCBIfam" id="TIGR02490">
    <property type="entry name" value="flgF"/>
    <property type="match status" value="1"/>
</dbReference>
<evidence type="ECO:0000313" key="9">
    <source>
        <dbReference type="EMBL" id="GGY66357.1"/>
    </source>
</evidence>
<dbReference type="EMBL" id="BMXV01000002">
    <property type="protein sequence ID" value="GGY66357.1"/>
    <property type="molecule type" value="Genomic_DNA"/>
</dbReference>
<dbReference type="PANTHER" id="PTHR30435:SF19">
    <property type="entry name" value="FLAGELLAR BASAL-BODY ROD PROTEIN FLGG"/>
    <property type="match status" value="1"/>
</dbReference>
<evidence type="ECO:0000259" key="7">
    <source>
        <dbReference type="Pfam" id="PF06429"/>
    </source>
</evidence>
<dbReference type="RefSeq" id="WP_189574120.1">
    <property type="nucleotide sequence ID" value="NZ_BMXV01000002.1"/>
</dbReference>
<comment type="subunit">
    <text evidence="5">The basal body constitutes a major portion of the flagellar organelle and consists of five rings (E,L,P,S, and M) mounted on a central rod. The rod consists of about 26 subunits of FlgG in the distal portion, and FlgB, FlgC and FlgF are thought to build up the proximal portion of the rod with about 6 subunits each.</text>
</comment>
<dbReference type="PROSITE" id="PS00588">
    <property type="entry name" value="FLAGELLA_BB_ROD"/>
    <property type="match status" value="1"/>
</dbReference>
<protein>
    <recommendedName>
        <fullName evidence="5">Flagellar basal-body rod protein FlgF</fullName>
    </recommendedName>
    <alternativeName>
        <fullName evidence="5">Distal rod protein</fullName>
    </alternativeName>
    <alternativeName>
        <fullName evidence="5">Flagellar basal-body rod protein FlgG</fullName>
    </alternativeName>
</protein>
<dbReference type="InterPro" id="IPR012836">
    <property type="entry name" value="FlgF"/>
</dbReference>
<name>A0ABQ3AU24_9GAMM</name>
<reference evidence="10" key="1">
    <citation type="journal article" date="2019" name="Int. J. Syst. Evol. Microbiol.">
        <title>The Global Catalogue of Microorganisms (GCM) 10K type strain sequencing project: providing services to taxonomists for standard genome sequencing and annotation.</title>
        <authorList>
            <consortium name="The Broad Institute Genomics Platform"/>
            <consortium name="The Broad Institute Genome Sequencing Center for Infectious Disease"/>
            <person name="Wu L."/>
            <person name="Ma J."/>
        </authorList>
    </citation>
    <scope>NUCLEOTIDE SEQUENCE [LARGE SCALE GENOMIC DNA]</scope>
    <source>
        <strain evidence="10">KCTC 22280</strain>
    </source>
</reference>
<comment type="subunit">
    <text evidence="4 5">The basal body constitutes a major portion of the flagellar organelle and consists of four rings (L,P,S, and M) mounted on a central rod. The rod consists of about 26 subunits of FlgG in the distal portion, and FlgB, FlgC and FlgF are thought to build up the proximal portion of the rod with about 6 subunits each.</text>
</comment>